<feature type="compositionally biased region" description="Low complexity" evidence="13">
    <location>
        <begin position="339"/>
        <end position="375"/>
    </location>
</feature>
<dbReference type="Gene3D" id="1.10.510.10">
    <property type="entry name" value="Transferase(Phosphotransferase) domain 1"/>
    <property type="match status" value="1"/>
</dbReference>
<dbReference type="FunFam" id="3.30.200.20:FF:000074">
    <property type="entry name" value="cyclin-dependent kinase 12 isoform X2"/>
    <property type="match status" value="1"/>
</dbReference>
<feature type="compositionally biased region" description="Polar residues" evidence="13">
    <location>
        <begin position="472"/>
        <end position="493"/>
    </location>
</feature>
<feature type="compositionally biased region" description="Basic and acidic residues" evidence="13">
    <location>
        <begin position="599"/>
        <end position="608"/>
    </location>
</feature>
<feature type="region of interest" description="Disordered" evidence="13">
    <location>
        <begin position="1006"/>
        <end position="1048"/>
    </location>
</feature>
<dbReference type="FunFam" id="1.10.510.10:FF:000102">
    <property type="entry name" value="cyclin-dependent kinase 12 isoform X1"/>
    <property type="match status" value="1"/>
</dbReference>
<feature type="compositionally biased region" description="Basic and acidic residues" evidence="13">
    <location>
        <begin position="1024"/>
        <end position="1036"/>
    </location>
</feature>
<feature type="compositionally biased region" description="Low complexity" evidence="13">
    <location>
        <begin position="1298"/>
        <end position="1316"/>
    </location>
</feature>
<keyword evidence="5 12" id="KW-0547">Nucleotide-binding</keyword>
<feature type="compositionally biased region" description="Basic residues" evidence="13">
    <location>
        <begin position="35"/>
        <end position="45"/>
    </location>
</feature>
<feature type="region of interest" description="Disordered" evidence="13">
    <location>
        <begin position="1296"/>
        <end position="1316"/>
    </location>
</feature>
<dbReference type="GO" id="GO:0032968">
    <property type="term" value="P:positive regulation of transcription elongation by RNA polymerase II"/>
    <property type="evidence" value="ECO:0007669"/>
    <property type="project" value="TreeGrafter"/>
</dbReference>
<comment type="catalytic activity">
    <reaction evidence="10">
        <text>L-seryl-[protein] + ATP = O-phospho-L-seryl-[protein] + ADP + H(+)</text>
        <dbReference type="Rhea" id="RHEA:17989"/>
        <dbReference type="Rhea" id="RHEA-COMP:9863"/>
        <dbReference type="Rhea" id="RHEA-COMP:11604"/>
        <dbReference type="ChEBI" id="CHEBI:15378"/>
        <dbReference type="ChEBI" id="CHEBI:29999"/>
        <dbReference type="ChEBI" id="CHEBI:30616"/>
        <dbReference type="ChEBI" id="CHEBI:83421"/>
        <dbReference type="ChEBI" id="CHEBI:456216"/>
        <dbReference type="EC" id="2.7.11.22"/>
    </reaction>
</comment>
<accession>A0A1V4L0H6</accession>
<dbReference type="Pfam" id="PF00069">
    <property type="entry name" value="Pkinase"/>
    <property type="match status" value="1"/>
</dbReference>
<dbReference type="GO" id="GO:0016607">
    <property type="term" value="C:nuclear speck"/>
    <property type="evidence" value="ECO:0007669"/>
    <property type="project" value="UniProtKB-SubCell"/>
</dbReference>
<evidence type="ECO:0000259" key="14">
    <source>
        <dbReference type="PROSITE" id="PS50011"/>
    </source>
</evidence>
<keyword evidence="7 12" id="KW-0067">ATP-binding</keyword>
<dbReference type="EMBL" id="LSYS01000321">
    <property type="protein sequence ID" value="OPJ90334.1"/>
    <property type="molecule type" value="Genomic_DNA"/>
</dbReference>
<feature type="region of interest" description="Disordered" evidence="13">
    <location>
        <begin position="1"/>
        <end position="614"/>
    </location>
</feature>
<dbReference type="GO" id="GO:0005524">
    <property type="term" value="F:ATP binding"/>
    <property type="evidence" value="ECO:0007669"/>
    <property type="project" value="UniProtKB-UniRule"/>
</dbReference>
<evidence type="ECO:0000256" key="1">
    <source>
        <dbReference type="ARBA" id="ARBA00004324"/>
    </source>
</evidence>
<evidence type="ECO:0000256" key="7">
    <source>
        <dbReference type="ARBA" id="ARBA00022840"/>
    </source>
</evidence>
<dbReference type="PANTHER" id="PTHR24056">
    <property type="entry name" value="CELL DIVISION PROTEIN KINASE"/>
    <property type="match status" value="1"/>
</dbReference>
<dbReference type="InterPro" id="IPR000719">
    <property type="entry name" value="Prot_kinase_dom"/>
</dbReference>
<gene>
    <name evidence="15" type="primary">CDK13</name>
    <name evidence="15" type="ORF">AV530_009071</name>
</gene>
<keyword evidence="6 15" id="KW-0418">Kinase</keyword>
<feature type="region of interest" description="Disordered" evidence="13">
    <location>
        <begin position="1157"/>
        <end position="1190"/>
    </location>
</feature>
<evidence type="ECO:0000313" key="15">
    <source>
        <dbReference type="EMBL" id="OPJ90334.1"/>
    </source>
</evidence>
<evidence type="ECO:0000256" key="13">
    <source>
        <dbReference type="SAM" id="MobiDB-lite"/>
    </source>
</evidence>
<comment type="catalytic activity">
    <reaction evidence="11">
        <text>[DNA-directed RNA polymerase] + ATP = phospho-[DNA-directed RNA polymerase] + ADP + H(+)</text>
        <dbReference type="Rhea" id="RHEA:10216"/>
        <dbReference type="Rhea" id="RHEA-COMP:11321"/>
        <dbReference type="Rhea" id="RHEA-COMP:11322"/>
        <dbReference type="ChEBI" id="CHEBI:15378"/>
        <dbReference type="ChEBI" id="CHEBI:30616"/>
        <dbReference type="ChEBI" id="CHEBI:43176"/>
        <dbReference type="ChEBI" id="CHEBI:68546"/>
        <dbReference type="ChEBI" id="CHEBI:456216"/>
        <dbReference type="EC" id="2.7.11.23"/>
    </reaction>
</comment>
<dbReference type="GO" id="GO:0008024">
    <property type="term" value="C:cyclin/CDK positive transcription elongation factor complex"/>
    <property type="evidence" value="ECO:0007669"/>
    <property type="project" value="TreeGrafter"/>
</dbReference>
<feature type="compositionally biased region" description="Basic residues" evidence="13">
    <location>
        <begin position="418"/>
        <end position="435"/>
    </location>
</feature>
<feature type="compositionally biased region" description="Basic and acidic residues" evidence="13">
    <location>
        <begin position="495"/>
        <end position="504"/>
    </location>
</feature>
<dbReference type="CDD" id="cd07864">
    <property type="entry name" value="STKc_CDK12"/>
    <property type="match status" value="1"/>
</dbReference>
<evidence type="ECO:0000256" key="4">
    <source>
        <dbReference type="ARBA" id="ARBA00022679"/>
    </source>
</evidence>
<feature type="compositionally biased region" description="Gly residues" evidence="13">
    <location>
        <begin position="10"/>
        <end position="24"/>
    </location>
</feature>
<keyword evidence="4" id="KW-0808">Transferase</keyword>
<keyword evidence="3" id="KW-0723">Serine/threonine-protein kinase</keyword>
<feature type="compositionally biased region" description="Basic and acidic residues" evidence="13">
    <location>
        <begin position="188"/>
        <end position="198"/>
    </location>
</feature>
<feature type="compositionally biased region" description="Basic residues" evidence="13">
    <location>
        <begin position="104"/>
        <end position="122"/>
    </location>
</feature>
<feature type="compositionally biased region" description="Polar residues" evidence="13">
    <location>
        <begin position="505"/>
        <end position="514"/>
    </location>
</feature>
<organism evidence="15 16">
    <name type="scientific">Patagioenas fasciata monilis</name>
    <dbReference type="NCBI Taxonomy" id="372326"/>
    <lineage>
        <taxon>Eukaryota</taxon>
        <taxon>Metazoa</taxon>
        <taxon>Chordata</taxon>
        <taxon>Craniata</taxon>
        <taxon>Vertebrata</taxon>
        <taxon>Euteleostomi</taxon>
        <taxon>Archelosauria</taxon>
        <taxon>Archosauria</taxon>
        <taxon>Dinosauria</taxon>
        <taxon>Saurischia</taxon>
        <taxon>Theropoda</taxon>
        <taxon>Coelurosauria</taxon>
        <taxon>Aves</taxon>
        <taxon>Neognathae</taxon>
        <taxon>Neoaves</taxon>
        <taxon>Columbimorphae</taxon>
        <taxon>Columbiformes</taxon>
        <taxon>Columbidae</taxon>
        <taxon>Patagioenas</taxon>
    </lineage>
</organism>
<feature type="compositionally biased region" description="Pro residues" evidence="13">
    <location>
        <begin position="1169"/>
        <end position="1185"/>
    </location>
</feature>
<feature type="compositionally biased region" description="Pro residues" evidence="13">
    <location>
        <begin position="49"/>
        <end position="82"/>
    </location>
</feature>
<evidence type="ECO:0000256" key="3">
    <source>
        <dbReference type="ARBA" id="ARBA00022527"/>
    </source>
</evidence>
<comment type="similarity">
    <text evidence="2">Belongs to the protein kinase superfamily. CMGC Ser/Thr protein kinase family. CDC2/CDKX subfamily.</text>
</comment>
<reference evidence="15 16" key="1">
    <citation type="submission" date="2016-02" db="EMBL/GenBank/DDBJ databases">
        <title>Band-tailed pigeon sequencing and assembly.</title>
        <authorList>
            <person name="Soares A.E."/>
            <person name="Novak B.J."/>
            <person name="Rice E.S."/>
            <person name="O'Connell B."/>
            <person name="Chang D."/>
            <person name="Weber S."/>
            <person name="Shapiro B."/>
        </authorList>
    </citation>
    <scope>NUCLEOTIDE SEQUENCE [LARGE SCALE GENOMIC DNA]</scope>
    <source>
        <strain evidence="15">BTP2013</strain>
        <tissue evidence="15">Blood</tissue>
    </source>
</reference>
<evidence type="ECO:0000313" key="16">
    <source>
        <dbReference type="Proteomes" id="UP000190648"/>
    </source>
</evidence>
<dbReference type="PROSITE" id="PS00107">
    <property type="entry name" value="PROTEIN_KINASE_ATP"/>
    <property type="match status" value="1"/>
</dbReference>
<evidence type="ECO:0000256" key="10">
    <source>
        <dbReference type="ARBA" id="ARBA00048367"/>
    </source>
</evidence>
<comment type="catalytic activity">
    <reaction evidence="9">
        <text>L-threonyl-[protein] + ATP = O-phospho-L-threonyl-[protein] + ADP + H(+)</text>
        <dbReference type="Rhea" id="RHEA:46608"/>
        <dbReference type="Rhea" id="RHEA-COMP:11060"/>
        <dbReference type="Rhea" id="RHEA-COMP:11605"/>
        <dbReference type="ChEBI" id="CHEBI:15378"/>
        <dbReference type="ChEBI" id="CHEBI:30013"/>
        <dbReference type="ChEBI" id="CHEBI:30616"/>
        <dbReference type="ChEBI" id="CHEBI:61977"/>
        <dbReference type="ChEBI" id="CHEBI:456216"/>
        <dbReference type="EC" id="2.7.11.22"/>
    </reaction>
</comment>
<dbReference type="GO" id="GO:0004693">
    <property type="term" value="F:cyclin-dependent protein serine/threonine kinase activity"/>
    <property type="evidence" value="ECO:0007669"/>
    <property type="project" value="UniProtKB-EC"/>
</dbReference>
<dbReference type="GO" id="GO:0008353">
    <property type="term" value="F:RNA polymerase II CTD heptapeptide repeat kinase activity"/>
    <property type="evidence" value="ECO:0007669"/>
    <property type="project" value="UniProtKB-EC"/>
</dbReference>
<sequence length="1429" mass="156482">MPSTSDAAAGGSGGSRGWGSGGGSSSAVEAAADKKRLHHRRRKRFAAQPQPPPPPPAPHPLLFPLLQPPLLQPPLLQPPLPPQSLLFLAATGASSCCGDGGERKRPRGKRRTGSRHKRRRGRGGGGGGGTQEAEKRRGSAGLSTLVEEYDDVSSQSEGLVGGGAAGGGGAGSGGGSPASSCGGGTQRQRGEAERSSRSRREHRSSSGRSKERHREHRRRGEEKAQQEGASAGRGGAEASSSSSKSRSRHNHSGGQDREGLKSSSGGGSDGRRKGSLTSPGSGRKERESKAHRSWTKAAKEPPSAYKDPPKAYRDDKPEPKAYRRQRSSPSPGRDDSPPLHRSSQSQRSRKSLSPVGGRSPLSPYSRRRSPSYSRHSSYERGGDVSPSPYSSWRRSRSPYSPVIRRSAKSRSRSPYSSRHSRSRSRHRLSRSRSRHSSISPSTLTLKSSLAAELNKNKKARAAEAAKASAKASNTSTPTKGNTDTAVSAPQVNNVKDLKKIKTEHTPSPTSSANLKNDKTKAKVSLPETKGENNLIADKITKQKPTAVKENKSTVVKQPPVTVKEKSKPSTPSVVTKEKDRIVALPTSTLPPLPLPPTLPEDKETDSLRENVSVKTVKETEKKLRHLLADLPLPPELPGGPDLSKSPEEKKPAVQLHSKRRPKICGPRHGETKEKEIDWGKRCVDKFDIIGIIGEGTYGQVYKARDKDTGEMVALKKVRLDNEKEGFPITAIREIKILRQLNHQSIINMKEIVTDKEDALDFKKDKGAFYLVFEYMDHDLMGLLESGLVHFNENHIKSFMRQLMEGLAYCHKKNFLHRDIKCSNILLNNRGQIKLADFGLARLYNSEESRPYTNKVITLWYRPPELLLGEERYTPAIDVWSCGCILGELFTKKPIFQANQELAQLELISRICGSPCPAVWPDVIKLAYFNTMKPKKQYRRKLREEFAFIPPAALDLFDYMLALDPSKRCTAEQALQCEFLRDVEPSKMPPPDLPLWQDCHELWSKKRRRQKQMGMTDDSTATKVPRKDLSLGMDESRTNTPQAKTSTGQQLNQNEVAILLNLLQSKTSVSLAQFAQVLNIKLIKAQQTKQKDFALEEKENGSGNEMSLQLRQPPEPTTPVSVNRDDVESPAPGYPHLIKSLYTSAGQEDLVRQSEMRLLNRTPEQERPRILPPDQRPPEPPEPPPLTDEDLDYRTENQHLPITNSSGTDPHAGVKAALLQLLAQHQAQATTEEPVQASVDYQARDSYVSGPDYKDNFGSSSFSSAHYGSSDGIGSGSSGALERRSFLGSSEIQSLDNYSTASSHSGGAPPPSAFSESFPSSVTGYGDIYLNTGPMLFSGDKDHRFEYSHGPIPVLGSSGDASAGPEGTHSLPTKMHNYSYGSNLQENPGGISHMRGQTWTSPAQGPGYSQGYRGHISTSAVRGRGRGLPY</sequence>
<comment type="subcellular location">
    <subcellularLocation>
        <location evidence="1">Nucleus speckle</location>
    </subcellularLocation>
</comment>
<feature type="compositionally biased region" description="Polar residues" evidence="13">
    <location>
        <begin position="1100"/>
        <end position="1109"/>
    </location>
</feature>
<dbReference type="PROSITE" id="PS50011">
    <property type="entry name" value="PROTEIN_KINASE_DOM"/>
    <property type="match status" value="1"/>
</dbReference>
<feature type="binding site" evidence="12">
    <location>
        <position position="715"/>
    </location>
    <ligand>
        <name>ATP</name>
        <dbReference type="ChEBI" id="CHEBI:30616"/>
    </ligand>
</feature>
<evidence type="ECO:0000256" key="12">
    <source>
        <dbReference type="PROSITE-ProRule" id="PRU10141"/>
    </source>
</evidence>
<feature type="domain" description="Protein kinase" evidence="14">
    <location>
        <begin position="686"/>
        <end position="979"/>
    </location>
</feature>
<dbReference type="InterPro" id="IPR050108">
    <property type="entry name" value="CDK"/>
</dbReference>
<dbReference type="Proteomes" id="UP000190648">
    <property type="component" value="Unassembled WGS sequence"/>
</dbReference>
<evidence type="ECO:0000256" key="2">
    <source>
        <dbReference type="ARBA" id="ARBA00006485"/>
    </source>
</evidence>
<dbReference type="InterPro" id="IPR011009">
    <property type="entry name" value="Kinase-like_dom_sf"/>
</dbReference>
<feature type="compositionally biased region" description="Low complexity" evidence="13">
    <location>
        <begin position="385"/>
        <end position="401"/>
    </location>
</feature>
<feature type="region of interest" description="Disordered" evidence="13">
    <location>
        <begin position="1404"/>
        <end position="1429"/>
    </location>
</feature>
<dbReference type="SMART" id="SM00220">
    <property type="entry name" value="S_TKc"/>
    <property type="match status" value="1"/>
</dbReference>
<dbReference type="PROSITE" id="PS00108">
    <property type="entry name" value="PROTEIN_KINASE_ST"/>
    <property type="match status" value="1"/>
</dbReference>
<feature type="compositionally biased region" description="Pro residues" evidence="13">
    <location>
        <begin position="588"/>
        <end position="598"/>
    </location>
</feature>
<name>A0A1V4L0H6_PATFA</name>
<dbReference type="SUPFAM" id="SSF56112">
    <property type="entry name" value="Protein kinase-like (PK-like)"/>
    <property type="match status" value="1"/>
</dbReference>
<dbReference type="OrthoDB" id="28397at2759"/>
<evidence type="ECO:0000256" key="6">
    <source>
        <dbReference type="ARBA" id="ARBA00022777"/>
    </source>
</evidence>
<feature type="region of interest" description="Disordered" evidence="13">
    <location>
        <begin position="629"/>
        <end position="671"/>
    </location>
</feature>
<dbReference type="PANTHER" id="PTHR24056:SF459">
    <property type="entry name" value="CYCLIN-DEPENDENT KINASE 13"/>
    <property type="match status" value="1"/>
</dbReference>
<evidence type="ECO:0000256" key="5">
    <source>
        <dbReference type="ARBA" id="ARBA00022741"/>
    </source>
</evidence>
<feature type="region of interest" description="Disordered" evidence="13">
    <location>
        <begin position="1096"/>
        <end position="1136"/>
    </location>
</feature>
<evidence type="ECO:0000256" key="8">
    <source>
        <dbReference type="ARBA" id="ARBA00023242"/>
    </source>
</evidence>
<dbReference type="InterPro" id="IPR017441">
    <property type="entry name" value="Protein_kinase_ATP_BS"/>
</dbReference>
<feature type="compositionally biased region" description="Low complexity" evidence="13">
    <location>
        <begin position="462"/>
        <end position="471"/>
    </location>
</feature>
<dbReference type="GO" id="GO:0030332">
    <property type="term" value="F:cyclin binding"/>
    <property type="evidence" value="ECO:0007669"/>
    <property type="project" value="TreeGrafter"/>
</dbReference>
<feature type="compositionally biased region" description="Gly residues" evidence="13">
    <location>
        <begin position="159"/>
        <end position="185"/>
    </location>
</feature>
<protein>
    <submittedName>
        <fullName evidence="15">Cyclin-dependent kinase 13 isoform A</fullName>
    </submittedName>
</protein>
<evidence type="ECO:0000256" key="11">
    <source>
        <dbReference type="ARBA" id="ARBA00049280"/>
    </source>
</evidence>
<keyword evidence="8" id="KW-0539">Nucleus</keyword>
<proteinExistence type="inferred from homology"/>
<comment type="caution">
    <text evidence="15">The sequence shown here is derived from an EMBL/GenBank/DDBJ whole genome shotgun (WGS) entry which is preliminary data.</text>
</comment>
<dbReference type="InterPro" id="IPR008271">
    <property type="entry name" value="Ser/Thr_kinase_AS"/>
</dbReference>
<feature type="compositionally biased region" description="Polar residues" evidence="13">
    <location>
        <begin position="1037"/>
        <end position="1048"/>
    </location>
</feature>
<evidence type="ECO:0000256" key="9">
    <source>
        <dbReference type="ARBA" id="ARBA00047811"/>
    </source>
</evidence>
<keyword evidence="16" id="KW-1185">Reference proteome</keyword>
<feature type="compositionally biased region" description="Basic and acidic residues" evidence="13">
    <location>
        <begin position="307"/>
        <end position="321"/>
    </location>
</feature>
<dbReference type="Gene3D" id="3.30.200.20">
    <property type="entry name" value="Phosphorylase Kinase, domain 1"/>
    <property type="match status" value="1"/>
</dbReference>